<proteinExistence type="predicted"/>
<reference evidence="1 2" key="1">
    <citation type="submission" date="2020-08" db="EMBL/GenBank/DDBJ databases">
        <title>A Genomic Blueprint of the Chicken Gut Microbiome.</title>
        <authorList>
            <person name="Gilroy R."/>
            <person name="Ravi A."/>
            <person name="Getino M."/>
            <person name="Pursley I."/>
            <person name="Horton D.L."/>
            <person name="Alikhan N.-F."/>
            <person name="Baker D."/>
            <person name="Gharbi K."/>
            <person name="Hall N."/>
            <person name="Watson M."/>
            <person name="Adriaenssens E.M."/>
            <person name="Foster-Nyarko E."/>
            <person name="Jarju S."/>
            <person name="Secka A."/>
            <person name="Antonio M."/>
            <person name="Oren A."/>
            <person name="Chaudhuri R."/>
            <person name="La Ragione R.M."/>
            <person name="Hildebrand F."/>
            <person name="Pallen M.J."/>
        </authorList>
    </citation>
    <scope>NUCLEOTIDE SEQUENCE [LARGE SCALE GENOMIC DNA]</scope>
    <source>
        <strain evidence="1 2">Sa2BVA9</strain>
    </source>
</reference>
<dbReference type="Proteomes" id="UP000608071">
    <property type="component" value="Unassembled WGS sequence"/>
</dbReference>
<accession>A0ABR8T3V8</accession>
<evidence type="ECO:0000313" key="1">
    <source>
        <dbReference type="EMBL" id="MBD7970442.1"/>
    </source>
</evidence>
<protein>
    <submittedName>
        <fullName evidence="1">Uncharacterized protein</fullName>
    </submittedName>
</protein>
<dbReference type="EMBL" id="JACSQL010000012">
    <property type="protein sequence ID" value="MBD7970442.1"/>
    <property type="molecule type" value="Genomic_DNA"/>
</dbReference>
<gene>
    <name evidence="1" type="ORF">H9647_20445</name>
</gene>
<dbReference type="RefSeq" id="WP_191803553.1">
    <property type="nucleotide sequence ID" value="NZ_JACSQL010000012.1"/>
</dbReference>
<organism evidence="1 2">
    <name type="scientific">Paenibacillus gallinarum</name>
    <dbReference type="NCBI Taxonomy" id="2762232"/>
    <lineage>
        <taxon>Bacteria</taxon>
        <taxon>Bacillati</taxon>
        <taxon>Bacillota</taxon>
        <taxon>Bacilli</taxon>
        <taxon>Bacillales</taxon>
        <taxon>Paenibacillaceae</taxon>
        <taxon>Paenibacillus</taxon>
    </lineage>
</organism>
<keyword evidence="2" id="KW-1185">Reference proteome</keyword>
<sequence length="160" mass="18757">MKTNSKMKQYLDSMKTGSMNNISNELSKIENIILPRFFEWDGCVLLNQEKNSELATYFSPNQFVPDRTAFEADYNHIHLNDYFDEGINPDAILNIGIRILEVWAAVLYRQYNGHRKFMLILSYDSEEIVLRFYTVRGNEVPWLNTTELESYLDGLLIIET</sequence>
<comment type="caution">
    <text evidence="1">The sequence shown here is derived from an EMBL/GenBank/DDBJ whole genome shotgun (WGS) entry which is preliminary data.</text>
</comment>
<evidence type="ECO:0000313" key="2">
    <source>
        <dbReference type="Proteomes" id="UP000608071"/>
    </source>
</evidence>
<name>A0ABR8T3V8_9BACL</name>